<sequence length="199" mass="22426">MHGCLEVAKLNSNEWYFFSSVEGKRATCSGFWKDVEHNQTVLDRKTGEVVGMRKTLVFYKHGALNDIETDWMMHEFQLENREVPHKGNWILCRVFLNDKDASSNSLSPQNFIDDSSAGLTSPDLVASSNNEYALLASSSHGPFPQGQNPSTTLNFSEHDGSHIPWSDEEDMIDQLISSSEMVQAKYKDDYGIVVDKSLK</sequence>
<keyword evidence="4" id="KW-0539">Nucleus</keyword>
<evidence type="ECO:0000256" key="4">
    <source>
        <dbReference type="ARBA" id="ARBA00023242"/>
    </source>
</evidence>
<evidence type="ECO:0000313" key="7">
    <source>
        <dbReference type="EMBL" id="KAL2556928.1"/>
    </source>
</evidence>
<feature type="region of interest" description="Disordered" evidence="5">
    <location>
        <begin position="140"/>
        <end position="160"/>
    </location>
</feature>
<dbReference type="SUPFAM" id="SSF101941">
    <property type="entry name" value="NAC domain"/>
    <property type="match status" value="1"/>
</dbReference>
<dbReference type="PANTHER" id="PTHR31744">
    <property type="entry name" value="PROTEIN CUP-SHAPED COTYLEDON 2-RELATED"/>
    <property type="match status" value="1"/>
</dbReference>
<dbReference type="GO" id="GO:0003677">
    <property type="term" value="F:DNA binding"/>
    <property type="evidence" value="ECO:0007669"/>
    <property type="project" value="UniProtKB-KW"/>
</dbReference>
<protein>
    <submittedName>
        <fullName evidence="7">Protein CUP-SHAPED COTYLEDON 3-like</fullName>
    </submittedName>
</protein>
<proteinExistence type="predicted"/>
<keyword evidence="1" id="KW-0805">Transcription regulation</keyword>
<dbReference type="InterPro" id="IPR003441">
    <property type="entry name" value="NAC-dom"/>
</dbReference>
<dbReference type="Proteomes" id="UP001604277">
    <property type="component" value="Unassembled WGS sequence"/>
</dbReference>
<gene>
    <name evidence="7" type="ORF">Fot_01667</name>
</gene>
<dbReference type="InterPro" id="IPR036093">
    <property type="entry name" value="NAC_dom_sf"/>
</dbReference>
<comment type="caution">
    <text evidence="7">The sequence shown here is derived from an EMBL/GenBank/DDBJ whole genome shotgun (WGS) entry which is preliminary data.</text>
</comment>
<organism evidence="7 8">
    <name type="scientific">Forsythia ovata</name>
    <dbReference type="NCBI Taxonomy" id="205694"/>
    <lineage>
        <taxon>Eukaryota</taxon>
        <taxon>Viridiplantae</taxon>
        <taxon>Streptophyta</taxon>
        <taxon>Embryophyta</taxon>
        <taxon>Tracheophyta</taxon>
        <taxon>Spermatophyta</taxon>
        <taxon>Magnoliopsida</taxon>
        <taxon>eudicotyledons</taxon>
        <taxon>Gunneridae</taxon>
        <taxon>Pentapetalae</taxon>
        <taxon>asterids</taxon>
        <taxon>lamiids</taxon>
        <taxon>Lamiales</taxon>
        <taxon>Oleaceae</taxon>
        <taxon>Forsythieae</taxon>
        <taxon>Forsythia</taxon>
    </lineage>
</organism>
<keyword evidence="3" id="KW-0804">Transcription</keyword>
<keyword evidence="8" id="KW-1185">Reference proteome</keyword>
<evidence type="ECO:0000256" key="5">
    <source>
        <dbReference type="SAM" id="MobiDB-lite"/>
    </source>
</evidence>
<dbReference type="Gene3D" id="2.170.150.80">
    <property type="entry name" value="NAC domain"/>
    <property type="match status" value="1"/>
</dbReference>
<dbReference type="AlphaFoldDB" id="A0ABD1X7N1"/>
<evidence type="ECO:0000256" key="2">
    <source>
        <dbReference type="ARBA" id="ARBA00023125"/>
    </source>
</evidence>
<reference evidence="8" key="1">
    <citation type="submission" date="2024-07" db="EMBL/GenBank/DDBJ databases">
        <title>Two chromosome-level genome assemblies of Korean endemic species Abeliophyllum distichum and Forsythia ovata (Oleaceae).</title>
        <authorList>
            <person name="Jang H."/>
        </authorList>
    </citation>
    <scope>NUCLEOTIDE SEQUENCE [LARGE SCALE GENOMIC DNA]</scope>
</reference>
<dbReference type="Pfam" id="PF02365">
    <property type="entry name" value="NAM"/>
    <property type="match status" value="1"/>
</dbReference>
<feature type="domain" description="NAC" evidence="6">
    <location>
        <begin position="1"/>
        <end position="97"/>
    </location>
</feature>
<keyword evidence="2" id="KW-0238">DNA-binding</keyword>
<dbReference type="PROSITE" id="PS51005">
    <property type="entry name" value="NAC"/>
    <property type="match status" value="1"/>
</dbReference>
<evidence type="ECO:0000256" key="1">
    <source>
        <dbReference type="ARBA" id="ARBA00023015"/>
    </source>
</evidence>
<evidence type="ECO:0000256" key="3">
    <source>
        <dbReference type="ARBA" id="ARBA00023163"/>
    </source>
</evidence>
<accession>A0ABD1X7N1</accession>
<evidence type="ECO:0000313" key="8">
    <source>
        <dbReference type="Proteomes" id="UP001604277"/>
    </source>
</evidence>
<dbReference type="PANTHER" id="PTHR31744:SF143">
    <property type="entry name" value="NAC DOMAIN-CONTAINING PROTEIN 21_22-LIKE"/>
    <property type="match status" value="1"/>
</dbReference>
<feature type="compositionally biased region" description="Polar residues" evidence="5">
    <location>
        <begin position="140"/>
        <end position="155"/>
    </location>
</feature>
<dbReference type="EMBL" id="JBFOLJ010000001">
    <property type="protein sequence ID" value="KAL2556928.1"/>
    <property type="molecule type" value="Genomic_DNA"/>
</dbReference>
<name>A0ABD1X7N1_9LAMI</name>
<evidence type="ECO:0000259" key="6">
    <source>
        <dbReference type="PROSITE" id="PS51005"/>
    </source>
</evidence>